<organism evidence="2 3">
    <name type="scientific">Diploscapter pachys</name>
    <dbReference type="NCBI Taxonomy" id="2018661"/>
    <lineage>
        <taxon>Eukaryota</taxon>
        <taxon>Metazoa</taxon>
        <taxon>Ecdysozoa</taxon>
        <taxon>Nematoda</taxon>
        <taxon>Chromadorea</taxon>
        <taxon>Rhabditida</taxon>
        <taxon>Rhabditina</taxon>
        <taxon>Rhabditomorpha</taxon>
        <taxon>Rhabditoidea</taxon>
        <taxon>Rhabditidae</taxon>
        <taxon>Diploscapter</taxon>
    </lineage>
</organism>
<sequence length="186" mass="21659">MIFYKPIFRPRPLGYWILPVKLMPRPTAPMITAEYHNYNEHSQFNDYYGGYEPRANGNGTVARQETVPMRIELVDKDQERCNTTKMSAKCINIMLMILSVIILIVMGFAYYAGVRHDYIFYIAAFEAATLFTCLLMSYGLAFSQPFFCIGFVCLRTMEAFFWMCGVLTCGWAVWDMKSDAFTYMYR</sequence>
<keyword evidence="1" id="KW-0472">Membrane</keyword>
<name>A0A2A2JTD3_9BILA</name>
<proteinExistence type="predicted"/>
<accession>A0A2A2JTD3</accession>
<feature type="transmembrane region" description="Helical" evidence="1">
    <location>
        <begin position="90"/>
        <end position="112"/>
    </location>
</feature>
<reference evidence="2 3" key="1">
    <citation type="journal article" date="2017" name="Curr. Biol.">
        <title>Genome architecture and evolution of a unichromosomal asexual nematode.</title>
        <authorList>
            <person name="Fradin H."/>
            <person name="Zegar C."/>
            <person name="Gutwein M."/>
            <person name="Lucas J."/>
            <person name="Kovtun M."/>
            <person name="Corcoran D."/>
            <person name="Baugh L.R."/>
            <person name="Kiontke K."/>
            <person name="Gunsalus K."/>
            <person name="Fitch D.H."/>
            <person name="Piano F."/>
        </authorList>
    </citation>
    <scope>NUCLEOTIDE SEQUENCE [LARGE SCALE GENOMIC DNA]</scope>
    <source>
        <strain evidence="2">PF1309</strain>
    </source>
</reference>
<evidence type="ECO:0000313" key="3">
    <source>
        <dbReference type="Proteomes" id="UP000218231"/>
    </source>
</evidence>
<keyword evidence="1" id="KW-1133">Transmembrane helix</keyword>
<comment type="caution">
    <text evidence="2">The sequence shown here is derived from an EMBL/GenBank/DDBJ whole genome shotgun (WGS) entry which is preliminary data.</text>
</comment>
<feature type="transmembrane region" description="Helical" evidence="1">
    <location>
        <begin position="152"/>
        <end position="174"/>
    </location>
</feature>
<dbReference type="EMBL" id="LIAE01010233">
    <property type="protein sequence ID" value="PAV64916.1"/>
    <property type="molecule type" value="Genomic_DNA"/>
</dbReference>
<evidence type="ECO:0000313" key="2">
    <source>
        <dbReference type="EMBL" id="PAV64917.1"/>
    </source>
</evidence>
<dbReference type="AlphaFoldDB" id="A0A2A2JTD3"/>
<feature type="transmembrane region" description="Helical" evidence="1">
    <location>
        <begin position="118"/>
        <end position="140"/>
    </location>
</feature>
<keyword evidence="3" id="KW-1185">Reference proteome</keyword>
<dbReference type="EMBL" id="LIAE01010233">
    <property type="protein sequence ID" value="PAV64917.1"/>
    <property type="molecule type" value="Genomic_DNA"/>
</dbReference>
<dbReference type="OrthoDB" id="5842252at2759"/>
<keyword evidence="1" id="KW-0812">Transmembrane</keyword>
<dbReference type="Proteomes" id="UP000218231">
    <property type="component" value="Unassembled WGS sequence"/>
</dbReference>
<evidence type="ECO:0008006" key="4">
    <source>
        <dbReference type="Google" id="ProtNLM"/>
    </source>
</evidence>
<gene>
    <name evidence="2" type="ORF">WR25_10552</name>
</gene>
<protein>
    <recommendedName>
        <fullName evidence="4">MARVEL domain-containing protein</fullName>
    </recommendedName>
</protein>
<evidence type="ECO:0000256" key="1">
    <source>
        <dbReference type="SAM" id="Phobius"/>
    </source>
</evidence>